<dbReference type="Proteomes" id="UP001064048">
    <property type="component" value="Chromosome 16"/>
</dbReference>
<proteinExistence type="predicted"/>
<dbReference type="EMBL" id="CM046116">
    <property type="protein sequence ID" value="KAI8421690.1"/>
    <property type="molecule type" value="Genomic_DNA"/>
</dbReference>
<gene>
    <name evidence="1" type="ORF">MSG28_009676</name>
</gene>
<sequence>MEEEQLISRPYQVQLEEIAIKKNTIIHLPTGSGKTFIAIRLITRFREALKKPWGSGGKRTFFLVNTVPLVNQQKKVIEKLCPVDGVAGYSSEDKVDYWNKNKWDEELSANQVIVMTCQILSDMLTHQYIAIEDINLIIFDECHHAVDDHPMRLVMKHFEHCPTSKHPRVLGLTATLLNSNVAVTKIKDSLRELETTFHATIATVNELGEVLNYSTNPRELVETYHLPRVTPAAAEAIKHLLALCNYVVSVQLPQLNLTQEIKLKHYQQDITSDPKKVTKAVKNMITATIQYIQELGVYGGALSITAYVILLERLKRKALSKEQELLYEFVITHITKARMILLLSMKNETGYEKILKHSSDQIIKLLNILKEFNPELSNKPGVLRRINQSNEPLSAIIFTQQRFTAKILYNILKDVKEANPEEFNFLKHDFIVGFNIDPFKCTREQSYLKKASQKALLKFRNKELNCLIATSVIEEGVDIPQCLLVLRFDPPLEYRSYIQSKGRARNAESSYVLLVDAAERNKFMGKYLSFQKTESYIQELLVGSTDSRLAPSETTIQANLYDEDEIPPYNNPYGGTLSAVSAISLLNRYCSCLPADQFTTITPMWIKESLPATNESAKIIVTIIMPIACPVKDPIKSEPYGNLKTAKRSAALNACIELHKSGELDQITLLPRQYGKVDFEMPDIKECFLNWPWENENEDEENNLPKAGTKKRTRKHQKVFPKYLIGGNGNGIHYLHIIHLTIKFDKPAESREKALYDLLQRPEGFGFLTSDAVPKICAFPMYLTVGEVQINVEMNYACIQLDNAMLELIKRFHFFLFDQVLEVAKKFLAFDGTQNRMFVVPVKETSGYDIDWATMQRYQEVPPLAPPSFEERKSLNVTKEDYQYAVVTPWYRGNILPSRYIVSNVLEYMTPQSNFDSDSYETYEQYYASKYHLDIVGMKDQPLLEVRNISSRMNCLLPRAATIKALTDKQRKLISASQGDDRPKNFAEIFIPEFCIKYDFPGCLWYKATMLPSLIHRVQMLLTAYDLRAEIVKSTGYGRTHLSTGEEWLPIEADPQVVMKSLLTQVEEPLAVNSIDRINNPIDRENAPRRPIVSMKDSLYQLQQKKINKEYPWDDKMEPIDIERNISTATLMDIECYDEFVSTPIDGRKDLSVLRSPPRSYTAPPTQTLTAILAPPLKYNDKITMLSLKPTGRGPELRDILAAITTINSHDIFNLERPETLGDSFLKFAASLYLYHKFPQLNEGQLTNIKGRLIGNKNLYYAGEKMQLGGRMKVEQLAPRKDFLVPGFFAPTMVQNFMETHCLRPTFLIGMQFPLEETLSGELSEESMAMVVQRYTEEIVAEKEPPGGAQLDLQCYVRAQVVSDKSVADCVEALIGTYLLHGGVLGAVKVLEWLQVIPAKDNFASFLTKRVPTVLTEGLCTAKEINFLLNSSQPDIEKIINYKFKDASFLLEALSHPSYIRNRVTRSYERLEFLGDAILDFLITSHIFEYCDNLKPGDLTDLRSALVNNVTFASYVVKLGLHKFLCSQLNPTLDKAIMMFVEHQEQRDHEIIEDVLYLIDEEDCQIADYVEVPKVLSDIFESLIGAIFLDSGGDLARVWAVVYRVMHREIETFSARIPQQPVRVLYERIHACPSFGNAEVVDCGTPRVMVPVKFTKLGHCHTAHGFGGNKFQAKRAAAKVALKILDS</sequence>
<accession>A0ACC0JC51</accession>
<name>A0ACC0JC51_CHOFU</name>
<evidence type="ECO:0000313" key="1">
    <source>
        <dbReference type="EMBL" id="KAI8421690.1"/>
    </source>
</evidence>
<comment type="caution">
    <text evidence="1">The sequence shown here is derived from an EMBL/GenBank/DDBJ whole genome shotgun (WGS) entry which is preliminary data.</text>
</comment>
<evidence type="ECO:0000313" key="2">
    <source>
        <dbReference type="Proteomes" id="UP001064048"/>
    </source>
</evidence>
<keyword evidence="2" id="KW-1185">Reference proteome</keyword>
<reference evidence="1 2" key="1">
    <citation type="journal article" date="2022" name="Genome Biol. Evol.">
        <title>The Spruce Budworm Genome: Reconstructing the Evolutionary History of Antifreeze Proteins.</title>
        <authorList>
            <person name="Beliveau C."/>
            <person name="Gagne P."/>
            <person name="Picq S."/>
            <person name="Vernygora O."/>
            <person name="Keeling C.I."/>
            <person name="Pinkney K."/>
            <person name="Doucet D."/>
            <person name="Wen F."/>
            <person name="Johnston J.S."/>
            <person name="Maaroufi H."/>
            <person name="Boyle B."/>
            <person name="Laroche J."/>
            <person name="Dewar K."/>
            <person name="Juretic N."/>
            <person name="Blackburn G."/>
            <person name="Nisole A."/>
            <person name="Brunet B."/>
            <person name="Brandao M."/>
            <person name="Lumley L."/>
            <person name="Duan J."/>
            <person name="Quan G."/>
            <person name="Lucarotti C.J."/>
            <person name="Roe A.D."/>
            <person name="Sperling F.A.H."/>
            <person name="Levesque R.C."/>
            <person name="Cusson M."/>
        </authorList>
    </citation>
    <scope>NUCLEOTIDE SEQUENCE [LARGE SCALE GENOMIC DNA]</scope>
    <source>
        <strain evidence="1">Glfc:IPQL:Cfum</strain>
    </source>
</reference>
<protein>
    <submittedName>
        <fullName evidence="1">Uncharacterized protein</fullName>
    </submittedName>
</protein>
<organism evidence="1 2">
    <name type="scientific">Choristoneura fumiferana</name>
    <name type="common">Spruce budworm moth</name>
    <name type="synonym">Archips fumiferana</name>
    <dbReference type="NCBI Taxonomy" id="7141"/>
    <lineage>
        <taxon>Eukaryota</taxon>
        <taxon>Metazoa</taxon>
        <taxon>Ecdysozoa</taxon>
        <taxon>Arthropoda</taxon>
        <taxon>Hexapoda</taxon>
        <taxon>Insecta</taxon>
        <taxon>Pterygota</taxon>
        <taxon>Neoptera</taxon>
        <taxon>Endopterygota</taxon>
        <taxon>Lepidoptera</taxon>
        <taxon>Glossata</taxon>
        <taxon>Ditrysia</taxon>
        <taxon>Tortricoidea</taxon>
        <taxon>Tortricidae</taxon>
        <taxon>Tortricinae</taxon>
        <taxon>Choristoneura</taxon>
    </lineage>
</organism>